<dbReference type="NCBIfam" id="NF000658">
    <property type="entry name" value="PRK00029.1"/>
    <property type="match status" value="1"/>
</dbReference>
<protein>
    <recommendedName>
        <fullName evidence="8">Protein nucleotidyltransferase YdiU</fullName>
        <ecNumber evidence="8">2.7.7.-</ecNumber>
    </recommendedName>
    <alternativeName>
        <fullName evidence="8">Protein adenylyltransferase YdiU</fullName>
        <ecNumber evidence="8">2.7.7.108</ecNumber>
    </alternativeName>
    <alternativeName>
        <fullName evidence="8">Protein uridylyltransferase YdiU</fullName>
        <ecNumber evidence="8">2.7.7.-</ecNumber>
    </alternativeName>
</protein>
<feature type="binding site" evidence="8">
    <location>
        <position position="171"/>
    </location>
    <ligand>
        <name>ATP</name>
        <dbReference type="ChEBI" id="CHEBI:30616"/>
    </ligand>
</feature>
<keyword evidence="8" id="KW-0464">Manganese</keyword>
<keyword evidence="6 8" id="KW-0067">ATP-binding</keyword>
<feature type="binding site" evidence="8">
    <location>
        <position position="108"/>
    </location>
    <ligand>
        <name>ATP</name>
        <dbReference type="ChEBI" id="CHEBI:30616"/>
    </ligand>
</feature>
<comment type="catalytic activity">
    <reaction evidence="8">
        <text>L-histidyl-[protein] + UTP = N(tele)-(5'-uridylyl)-L-histidyl-[protein] + diphosphate</text>
        <dbReference type="Rhea" id="RHEA:83891"/>
        <dbReference type="Rhea" id="RHEA-COMP:9745"/>
        <dbReference type="Rhea" id="RHEA-COMP:20239"/>
        <dbReference type="ChEBI" id="CHEBI:29979"/>
        <dbReference type="ChEBI" id="CHEBI:33019"/>
        <dbReference type="ChEBI" id="CHEBI:46398"/>
        <dbReference type="ChEBI" id="CHEBI:233474"/>
    </reaction>
</comment>
<gene>
    <name evidence="8" type="primary">ydiU</name>
    <name evidence="8" type="synonym">selO</name>
    <name evidence="9" type="ORF">ERX27_02865</name>
</gene>
<dbReference type="AlphaFoldDB" id="A0A4R6BF83"/>
<keyword evidence="5 8" id="KW-0547">Nucleotide-binding</keyword>
<comment type="catalytic activity">
    <reaction evidence="8">
        <text>L-threonyl-[protein] + ATP = 3-O-(5'-adenylyl)-L-threonyl-[protein] + diphosphate</text>
        <dbReference type="Rhea" id="RHEA:54292"/>
        <dbReference type="Rhea" id="RHEA-COMP:11060"/>
        <dbReference type="Rhea" id="RHEA-COMP:13847"/>
        <dbReference type="ChEBI" id="CHEBI:30013"/>
        <dbReference type="ChEBI" id="CHEBI:30616"/>
        <dbReference type="ChEBI" id="CHEBI:33019"/>
        <dbReference type="ChEBI" id="CHEBI:138113"/>
        <dbReference type="EC" id="2.7.7.108"/>
    </reaction>
</comment>
<feature type="binding site" evidence="8">
    <location>
        <position position="120"/>
    </location>
    <ligand>
        <name>ATP</name>
        <dbReference type="ChEBI" id="CHEBI:30616"/>
    </ligand>
</feature>
<keyword evidence="3 8" id="KW-0548">Nucleotidyltransferase</keyword>
<comment type="catalytic activity">
    <reaction evidence="8">
        <text>L-tyrosyl-[protein] + UTP = O-(5'-uridylyl)-L-tyrosyl-[protein] + diphosphate</text>
        <dbReference type="Rhea" id="RHEA:83887"/>
        <dbReference type="Rhea" id="RHEA-COMP:10136"/>
        <dbReference type="Rhea" id="RHEA-COMP:20238"/>
        <dbReference type="ChEBI" id="CHEBI:33019"/>
        <dbReference type="ChEBI" id="CHEBI:46398"/>
        <dbReference type="ChEBI" id="CHEBI:46858"/>
        <dbReference type="ChEBI" id="CHEBI:90602"/>
    </reaction>
</comment>
<evidence type="ECO:0000256" key="3">
    <source>
        <dbReference type="ARBA" id="ARBA00022695"/>
    </source>
</evidence>
<dbReference type="EC" id="2.7.7.108" evidence="8"/>
<proteinExistence type="inferred from homology"/>
<evidence type="ECO:0000256" key="1">
    <source>
        <dbReference type="ARBA" id="ARBA00009747"/>
    </source>
</evidence>
<dbReference type="Proteomes" id="UP000295310">
    <property type="component" value="Unassembled WGS sequence"/>
</dbReference>
<comment type="catalytic activity">
    <reaction evidence="8">
        <text>L-seryl-[protein] + UTP = O-(5'-uridylyl)-L-seryl-[protein] + diphosphate</text>
        <dbReference type="Rhea" id="RHEA:64604"/>
        <dbReference type="Rhea" id="RHEA-COMP:9863"/>
        <dbReference type="Rhea" id="RHEA-COMP:16635"/>
        <dbReference type="ChEBI" id="CHEBI:29999"/>
        <dbReference type="ChEBI" id="CHEBI:33019"/>
        <dbReference type="ChEBI" id="CHEBI:46398"/>
        <dbReference type="ChEBI" id="CHEBI:156051"/>
    </reaction>
</comment>
<name>A0A4R6BF83_9STAP</name>
<keyword evidence="4 8" id="KW-0479">Metal-binding</keyword>
<accession>A0A4R6BF83</accession>
<evidence type="ECO:0000256" key="7">
    <source>
        <dbReference type="ARBA" id="ARBA00022842"/>
    </source>
</evidence>
<dbReference type="InterPro" id="IPR003846">
    <property type="entry name" value="SelO"/>
</dbReference>
<reference evidence="9 10" key="1">
    <citation type="submission" date="2019-01" db="EMBL/GenBank/DDBJ databases">
        <title>Draft genome sequences of the type strains of six Macrococcus species.</title>
        <authorList>
            <person name="Mazhar S."/>
            <person name="Altermann E."/>
            <person name="Hill C."/>
            <person name="Mcauliffe O."/>
        </authorList>
    </citation>
    <scope>NUCLEOTIDE SEQUENCE [LARGE SCALE GENOMIC DNA]</scope>
    <source>
        <strain evidence="9 10">CCM4811</strain>
    </source>
</reference>
<comment type="catalytic activity">
    <reaction evidence="8">
        <text>L-tyrosyl-[protein] + ATP = O-(5'-adenylyl)-L-tyrosyl-[protein] + diphosphate</text>
        <dbReference type="Rhea" id="RHEA:54288"/>
        <dbReference type="Rhea" id="RHEA-COMP:10136"/>
        <dbReference type="Rhea" id="RHEA-COMP:13846"/>
        <dbReference type="ChEBI" id="CHEBI:30616"/>
        <dbReference type="ChEBI" id="CHEBI:33019"/>
        <dbReference type="ChEBI" id="CHEBI:46858"/>
        <dbReference type="ChEBI" id="CHEBI:83624"/>
        <dbReference type="EC" id="2.7.7.108"/>
    </reaction>
</comment>
<dbReference type="PANTHER" id="PTHR32057:SF14">
    <property type="entry name" value="PROTEIN ADENYLYLTRANSFERASE SELO, MITOCHONDRIAL"/>
    <property type="match status" value="1"/>
</dbReference>
<sequence>MNTYFNFDNSYRQLSTDFYDLAELNPVSDPAILILNEKLANQLGLDIQTLKSSAEELAGSKKFPHSEPLAQAYAGHQFGNFTMLGDGRAVLLGEHVTPDGTRYDIQLKGSGRTAFSRMGDGRAPLAPMLREYLISEAMHALGIPTTRSLAVTATGDTVRRETELPGAVLTRIASSHIRVGTFEYAVRQGIVKELADYAINRHYPELAASSTKYIDFLYAVIDHQAALIAKWQSIGFIHGVMNTDNMTVSGETIDYGPCAFMDSFDRATVFSSIDRGGRYAYNNQPGIGQWNLARFAESLIPLFGQETDAAIETAKDALTYYETQFDQYWLSAMAAKIGIQTPQTEDRELIGELLSVMEDLELDFTRTFRKLSLQQPVDSALDDWKKRWQKRITTEDAPYELMKKVNPAIIPRNHHVEKAVNSSDLTFFNELLTQLEHPYSDDHPELYLTPPEETDQVFQTYCGT</sequence>
<comment type="similarity">
    <text evidence="1 8">Belongs to the SELO family.</text>
</comment>
<dbReference type="EC" id="2.7.7.-" evidence="8"/>
<evidence type="ECO:0000256" key="4">
    <source>
        <dbReference type="ARBA" id="ARBA00022723"/>
    </source>
</evidence>
<dbReference type="RefSeq" id="WP_133431334.1">
    <property type="nucleotide sequence ID" value="NZ_SCWA01000004.1"/>
</dbReference>
<feature type="binding site" evidence="8">
    <location>
        <position position="88"/>
    </location>
    <ligand>
        <name>ATP</name>
        <dbReference type="ChEBI" id="CHEBI:30616"/>
    </ligand>
</feature>
<feature type="binding site" evidence="8">
    <location>
        <position position="85"/>
    </location>
    <ligand>
        <name>ATP</name>
        <dbReference type="ChEBI" id="CHEBI:30616"/>
    </ligand>
</feature>
<evidence type="ECO:0000256" key="8">
    <source>
        <dbReference type="HAMAP-Rule" id="MF_00692"/>
    </source>
</evidence>
<comment type="function">
    <text evidence="8">Nucleotidyltransferase involved in the post-translational modification of proteins. It can catalyze the addition of adenosine monophosphate (AMP) or uridine monophosphate (UMP) to a protein, resulting in modifications known as AMPylation and UMPylation.</text>
</comment>
<dbReference type="HAMAP" id="MF_00692">
    <property type="entry name" value="SelO"/>
    <property type="match status" value="1"/>
</dbReference>
<feature type="binding site" evidence="8">
    <location>
        <position position="87"/>
    </location>
    <ligand>
        <name>ATP</name>
        <dbReference type="ChEBI" id="CHEBI:30616"/>
    </ligand>
</feature>
<comment type="caution">
    <text evidence="9">The sequence shown here is derived from an EMBL/GenBank/DDBJ whole genome shotgun (WGS) entry which is preliminary data.</text>
</comment>
<evidence type="ECO:0000256" key="2">
    <source>
        <dbReference type="ARBA" id="ARBA00022679"/>
    </source>
</evidence>
<keyword evidence="2 8" id="KW-0808">Transferase</keyword>
<keyword evidence="10" id="KW-1185">Reference proteome</keyword>
<dbReference type="GO" id="GO:0070733">
    <property type="term" value="F:AMPylase activity"/>
    <property type="evidence" value="ECO:0007669"/>
    <property type="project" value="UniProtKB-EC"/>
</dbReference>
<dbReference type="Pfam" id="PF02696">
    <property type="entry name" value="SelO"/>
    <property type="match status" value="1"/>
</dbReference>
<dbReference type="GO" id="GO:0005524">
    <property type="term" value="F:ATP binding"/>
    <property type="evidence" value="ECO:0007669"/>
    <property type="project" value="UniProtKB-UniRule"/>
</dbReference>
<dbReference type="PANTHER" id="PTHR32057">
    <property type="entry name" value="PROTEIN ADENYLYLTRANSFERASE SELO, MITOCHONDRIAL"/>
    <property type="match status" value="1"/>
</dbReference>
<dbReference type="OrthoDB" id="9773505at2"/>
<evidence type="ECO:0000256" key="6">
    <source>
        <dbReference type="ARBA" id="ARBA00022840"/>
    </source>
</evidence>
<comment type="catalytic activity">
    <reaction evidence="8">
        <text>L-seryl-[protein] + ATP = 3-O-(5'-adenylyl)-L-seryl-[protein] + diphosphate</text>
        <dbReference type="Rhea" id="RHEA:58120"/>
        <dbReference type="Rhea" id="RHEA-COMP:9863"/>
        <dbReference type="Rhea" id="RHEA-COMP:15073"/>
        <dbReference type="ChEBI" id="CHEBI:29999"/>
        <dbReference type="ChEBI" id="CHEBI:30616"/>
        <dbReference type="ChEBI" id="CHEBI:33019"/>
        <dbReference type="ChEBI" id="CHEBI:142516"/>
        <dbReference type="EC" id="2.7.7.108"/>
    </reaction>
</comment>
<organism evidence="9 10">
    <name type="scientific">Macrococcus brunensis</name>
    <dbReference type="NCBI Taxonomy" id="198483"/>
    <lineage>
        <taxon>Bacteria</taxon>
        <taxon>Bacillati</taxon>
        <taxon>Bacillota</taxon>
        <taxon>Bacilli</taxon>
        <taxon>Bacillales</taxon>
        <taxon>Staphylococcaceae</taxon>
        <taxon>Macrococcus</taxon>
    </lineage>
</organism>
<feature type="binding site" evidence="8">
    <location>
        <position position="178"/>
    </location>
    <ligand>
        <name>ATP</name>
        <dbReference type="ChEBI" id="CHEBI:30616"/>
    </ligand>
</feature>
<evidence type="ECO:0000313" key="9">
    <source>
        <dbReference type="EMBL" id="TDL98393.1"/>
    </source>
</evidence>
<feature type="binding site" evidence="8">
    <location>
        <position position="254"/>
    </location>
    <ligand>
        <name>ATP</name>
        <dbReference type="ChEBI" id="CHEBI:30616"/>
    </ligand>
</feature>
<feature type="binding site" evidence="8">
    <location>
        <position position="254"/>
    </location>
    <ligand>
        <name>Mg(2+)</name>
        <dbReference type="ChEBI" id="CHEBI:18420"/>
    </ligand>
</feature>
<feature type="active site" description="Proton acceptor" evidence="8">
    <location>
        <position position="244"/>
    </location>
</feature>
<keyword evidence="7 8" id="KW-0460">Magnesium</keyword>
<feature type="binding site" evidence="8">
    <location>
        <position position="121"/>
    </location>
    <ligand>
        <name>ATP</name>
        <dbReference type="ChEBI" id="CHEBI:30616"/>
    </ligand>
</feature>
<dbReference type="EMBL" id="SCWA01000004">
    <property type="protein sequence ID" value="TDL98393.1"/>
    <property type="molecule type" value="Genomic_DNA"/>
</dbReference>
<evidence type="ECO:0000313" key="10">
    <source>
        <dbReference type="Proteomes" id="UP000295310"/>
    </source>
</evidence>
<feature type="binding site" evidence="8">
    <location>
        <position position="245"/>
    </location>
    <ligand>
        <name>Mg(2+)</name>
        <dbReference type="ChEBI" id="CHEBI:18420"/>
    </ligand>
</feature>
<dbReference type="GO" id="GO:0000287">
    <property type="term" value="F:magnesium ion binding"/>
    <property type="evidence" value="ECO:0007669"/>
    <property type="project" value="UniProtKB-UniRule"/>
</dbReference>
<evidence type="ECO:0000256" key="5">
    <source>
        <dbReference type="ARBA" id="ARBA00022741"/>
    </source>
</evidence>
<dbReference type="GO" id="GO:0030145">
    <property type="term" value="F:manganese ion binding"/>
    <property type="evidence" value="ECO:0007669"/>
    <property type="project" value="UniProtKB-UniRule"/>
</dbReference>
<comment type="cofactor">
    <cofactor evidence="8">
        <name>Mg(2+)</name>
        <dbReference type="ChEBI" id="CHEBI:18420"/>
    </cofactor>
    <cofactor evidence="8">
        <name>Mn(2+)</name>
        <dbReference type="ChEBI" id="CHEBI:29035"/>
    </cofactor>
</comment>